<protein>
    <submittedName>
        <fullName evidence="1">BnaC03g49080D protein</fullName>
    </submittedName>
</protein>
<sequence>MSSRDPTRQYPYASQYASHPDLGFIPLLPTNCEGVKSALLVSQGDPPDLW</sequence>
<evidence type="ECO:0000313" key="2">
    <source>
        <dbReference type="Proteomes" id="UP000028999"/>
    </source>
</evidence>
<dbReference type="AlphaFoldDB" id="A0A078FNA4"/>
<accession>A0A078FNA4</accession>
<dbReference type="EMBL" id="LK032044">
    <property type="protein sequence ID" value="CDY14551.1"/>
    <property type="molecule type" value="Genomic_DNA"/>
</dbReference>
<dbReference type="Gramene" id="CDY14551">
    <property type="protein sequence ID" value="CDY14551"/>
    <property type="gene ID" value="GSBRNA2T00079283001"/>
</dbReference>
<proteinExistence type="predicted"/>
<gene>
    <name evidence="1" type="primary">BnaC03g49080D</name>
    <name evidence="1" type="ORF">GSBRNA2T00079283001</name>
</gene>
<name>A0A078FNA4_BRANA</name>
<dbReference type="Proteomes" id="UP000028999">
    <property type="component" value="Unassembled WGS sequence"/>
</dbReference>
<reference evidence="1 2" key="1">
    <citation type="journal article" date="2014" name="Science">
        <title>Plant genetics. Early allopolyploid evolution in the post-Neolithic Brassica napus oilseed genome.</title>
        <authorList>
            <person name="Chalhoub B."/>
            <person name="Denoeud F."/>
            <person name="Liu S."/>
            <person name="Parkin I.A."/>
            <person name="Tang H."/>
            <person name="Wang X."/>
            <person name="Chiquet J."/>
            <person name="Belcram H."/>
            <person name="Tong C."/>
            <person name="Samans B."/>
            <person name="Correa M."/>
            <person name="Da Silva C."/>
            <person name="Just J."/>
            <person name="Falentin C."/>
            <person name="Koh C.S."/>
            <person name="Le Clainche I."/>
            <person name="Bernard M."/>
            <person name="Bento P."/>
            <person name="Noel B."/>
            <person name="Labadie K."/>
            <person name="Alberti A."/>
            <person name="Charles M."/>
            <person name="Arnaud D."/>
            <person name="Guo H."/>
            <person name="Daviaud C."/>
            <person name="Alamery S."/>
            <person name="Jabbari K."/>
            <person name="Zhao M."/>
            <person name="Edger P.P."/>
            <person name="Chelaifa H."/>
            <person name="Tack D."/>
            <person name="Lassalle G."/>
            <person name="Mestiri I."/>
            <person name="Schnel N."/>
            <person name="Le Paslier M.C."/>
            <person name="Fan G."/>
            <person name="Renault V."/>
            <person name="Bayer P.E."/>
            <person name="Golicz A.A."/>
            <person name="Manoli S."/>
            <person name="Lee T.H."/>
            <person name="Thi V.H."/>
            <person name="Chalabi S."/>
            <person name="Hu Q."/>
            <person name="Fan C."/>
            <person name="Tollenaere R."/>
            <person name="Lu Y."/>
            <person name="Battail C."/>
            <person name="Shen J."/>
            <person name="Sidebottom C.H."/>
            <person name="Wang X."/>
            <person name="Canaguier A."/>
            <person name="Chauveau A."/>
            <person name="Berard A."/>
            <person name="Deniot G."/>
            <person name="Guan M."/>
            <person name="Liu Z."/>
            <person name="Sun F."/>
            <person name="Lim Y.P."/>
            <person name="Lyons E."/>
            <person name="Town C.D."/>
            <person name="Bancroft I."/>
            <person name="Wang X."/>
            <person name="Meng J."/>
            <person name="Ma J."/>
            <person name="Pires J.C."/>
            <person name="King G.J."/>
            <person name="Brunel D."/>
            <person name="Delourme R."/>
            <person name="Renard M."/>
            <person name="Aury J.M."/>
            <person name="Adams K.L."/>
            <person name="Batley J."/>
            <person name="Snowdon R.J."/>
            <person name="Tost J."/>
            <person name="Edwards D."/>
            <person name="Zhou Y."/>
            <person name="Hua W."/>
            <person name="Sharpe A.G."/>
            <person name="Paterson A.H."/>
            <person name="Guan C."/>
            <person name="Wincker P."/>
        </authorList>
    </citation>
    <scope>NUCLEOTIDE SEQUENCE [LARGE SCALE GENOMIC DNA]</scope>
    <source>
        <strain evidence="2">cv. Darmor-bzh</strain>
    </source>
</reference>
<dbReference type="STRING" id="3708.A0A078FNA4"/>
<dbReference type="PaxDb" id="3708-A0A078FNA4"/>
<evidence type="ECO:0000313" key="1">
    <source>
        <dbReference type="EMBL" id="CDY14551.1"/>
    </source>
</evidence>
<organism evidence="1 2">
    <name type="scientific">Brassica napus</name>
    <name type="common">Rape</name>
    <dbReference type="NCBI Taxonomy" id="3708"/>
    <lineage>
        <taxon>Eukaryota</taxon>
        <taxon>Viridiplantae</taxon>
        <taxon>Streptophyta</taxon>
        <taxon>Embryophyta</taxon>
        <taxon>Tracheophyta</taxon>
        <taxon>Spermatophyta</taxon>
        <taxon>Magnoliopsida</taxon>
        <taxon>eudicotyledons</taxon>
        <taxon>Gunneridae</taxon>
        <taxon>Pentapetalae</taxon>
        <taxon>rosids</taxon>
        <taxon>malvids</taxon>
        <taxon>Brassicales</taxon>
        <taxon>Brassicaceae</taxon>
        <taxon>Brassiceae</taxon>
        <taxon>Brassica</taxon>
    </lineage>
</organism>
<keyword evidence="2" id="KW-1185">Reference proteome</keyword>